<evidence type="ECO:0000313" key="2">
    <source>
        <dbReference type="EMBL" id="CAG7828490.1"/>
    </source>
</evidence>
<reference evidence="2" key="1">
    <citation type="submission" date="2021-06" db="EMBL/GenBank/DDBJ databases">
        <authorList>
            <person name="Hodson N. C."/>
            <person name="Mongue J. A."/>
            <person name="Jaron S. K."/>
        </authorList>
    </citation>
    <scope>NUCLEOTIDE SEQUENCE</scope>
</reference>
<proteinExistence type="predicted"/>
<feature type="region of interest" description="Disordered" evidence="1">
    <location>
        <begin position="79"/>
        <end position="98"/>
    </location>
</feature>
<name>A0A8J2LAX5_9HEXA</name>
<comment type="caution">
    <text evidence="2">The sequence shown here is derived from an EMBL/GenBank/DDBJ whole genome shotgun (WGS) entry which is preliminary data.</text>
</comment>
<dbReference type="Proteomes" id="UP000708208">
    <property type="component" value="Unassembled WGS sequence"/>
</dbReference>
<gene>
    <name evidence="2" type="ORF">AFUS01_LOCUS38415</name>
</gene>
<evidence type="ECO:0000256" key="1">
    <source>
        <dbReference type="SAM" id="MobiDB-lite"/>
    </source>
</evidence>
<organism evidence="2 3">
    <name type="scientific">Allacma fusca</name>
    <dbReference type="NCBI Taxonomy" id="39272"/>
    <lineage>
        <taxon>Eukaryota</taxon>
        <taxon>Metazoa</taxon>
        <taxon>Ecdysozoa</taxon>
        <taxon>Arthropoda</taxon>
        <taxon>Hexapoda</taxon>
        <taxon>Collembola</taxon>
        <taxon>Symphypleona</taxon>
        <taxon>Sminthuridae</taxon>
        <taxon>Allacma</taxon>
    </lineage>
</organism>
<dbReference type="AlphaFoldDB" id="A0A8J2LAX5"/>
<evidence type="ECO:0000313" key="3">
    <source>
        <dbReference type="Proteomes" id="UP000708208"/>
    </source>
</evidence>
<keyword evidence="3" id="KW-1185">Reference proteome</keyword>
<accession>A0A8J2LAX5</accession>
<feature type="region of interest" description="Disordered" evidence="1">
    <location>
        <begin position="19"/>
        <end position="46"/>
    </location>
</feature>
<sequence length="98" mass="10844">MEFLGSSRLDVPMAEMTEVPVGTGGRKSPANLNVPQEHQQRRSVTGYDASYEETLKGVKTTEEFMTLIFLNSRANSLMNQPHLSDSGWAELGRELNAS</sequence>
<protein>
    <submittedName>
        <fullName evidence="2">Uncharacterized protein</fullName>
    </submittedName>
</protein>
<dbReference type="EMBL" id="CAJVCH010547731">
    <property type="protein sequence ID" value="CAG7828490.1"/>
    <property type="molecule type" value="Genomic_DNA"/>
</dbReference>